<feature type="domain" description="Major facilitator superfamily (MFS) profile" evidence="9">
    <location>
        <begin position="78"/>
        <end position="459"/>
    </location>
</feature>
<dbReference type="PANTHER" id="PTHR23514:SF3">
    <property type="entry name" value="BYPASS OF STOP CODON PROTEIN 6"/>
    <property type="match status" value="1"/>
</dbReference>
<organism evidence="10 11">
    <name type="scientific">Lasallia pustulata</name>
    <dbReference type="NCBI Taxonomy" id="136370"/>
    <lineage>
        <taxon>Eukaryota</taxon>
        <taxon>Fungi</taxon>
        <taxon>Dikarya</taxon>
        <taxon>Ascomycota</taxon>
        <taxon>Pezizomycotina</taxon>
        <taxon>Lecanoromycetes</taxon>
        <taxon>OSLEUM clade</taxon>
        <taxon>Umbilicariomycetidae</taxon>
        <taxon>Umbilicariales</taxon>
        <taxon>Umbilicariaceae</taxon>
        <taxon>Lasallia</taxon>
    </lineage>
</organism>
<feature type="transmembrane region" description="Helical" evidence="8">
    <location>
        <begin position="76"/>
        <end position="99"/>
    </location>
</feature>
<dbReference type="AlphaFoldDB" id="A0A5M8PFI5"/>
<keyword evidence="4 8" id="KW-0812">Transmembrane</keyword>
<name>A0A5M8PFI5_9LECA</name>
<dbReference type="Pfam" id="PF07690">
    <property type="entry name" value="MFS_1"/>
    <property type="match status" value="1"/>
</dbReference>
<feature type="transmembrane region" description="Helical" evidence="8">
    <location>
        <begin position="405"/>
        <end position="431"/>
    </location>
</feature>
<evidence type="ECO:0000256" key="1">
    <source>
        <dbReference type="ARBA" id="ARBA00004127"/>
    </source>
</evidence>
<comment type="similarity">
    <text evidence="2">Belongs to the major facilitator superfamily.</text>
</comment>
<keyword evidence="3" id="KW-0813">Transport</keyword>
<dbReference type="InterPro" id="IPR036259">
    <property type="entry name" value="MFS_trans_sf"/>
</dbReference>
<feature type="transmembrane region" description="Helical" evidence="8">
    <location>
        <begin position="437"/>
        <end position="457"/>
    </location>
</feature>
<dbReference type="EMBL" id="VXIT01000016">
    <property type="protein sequence ID" value="KAA6407686.1"/>
    <property type="molecule type" value="Genomic_DNA"/>
</dbReference>
<dbReference type="InterPro" id="IPR051788">
    <property type="entry name" value="MFS_Transporter"/>
</dbReference>
<gene>
    <name evidence="10" type="ORF">FRX48_08524</name>
</gene>
<dbReference type="FunFam" id="1.20.1250.20:FF:000308">
    <property type="entry name" value="MFS efflux transporter"/>
    <property type="match status" value="1"/>
</dbReference>
<evidence type="ECO:0000256" key="2">
    <source>
        <dbReference type="ARBA" id="ARBA00008335"/>
    </source>
</evidence>
<feature type="transmembrane region" description="Helical" evidence="8">
    <location>
        <begin position="326"/>
        <end position="344"/>
    </location>
</feature>
<evidence type="ECO:0000256" key="5">
    <source>
        <dbReference type="ARBA" id="ARBA00022989"/>
    </source>
</evidence>
<dbReference type="GO" id="GO:0016020">
    <property type="term" value="C:membrane"/>
    <property type="evidence" value="ECO:0007669"/>
    <property type="project" value="TreeGrafter"/>
</dbReference>
<evidence type="ECO:0000256" key="8">
    <source>
        <dbReference type="SAM" id="Phobius"/>
    </source>
</evidence>
<feature type="region of interest" description="Disordered" evidence="7">
    <location>
        <begin position="39"/>
        <end position="65"/>
    </location>
</feature>
<proteinExistence type="inferred from homology"/>
<comment type="subcellular location">
    <subcellularLocation>
        <location evidence="1">Endomembrane system</location>
        <topology evidence="1">Multi-pass membrane protein</topology>
    </subcellularLocation>
</comment>
<evidence type="ECO:0000256" key="3">
    <source>
        <dbReference type="ARBA" id="ARBA00022448"/>
    </source>
</evidence>
<feature type="transmembrane region" description="Helical" evidence="8">
    <location>
        <begin position="282"/>
        <end position="306"/>
    </location>
</feature>
<feature type="transmembrane region" description="Helical" evidence="8">
    <location>
        <begin position="374"/>
        <end position="393"/>
    </location>
</feature>
<feature type="transmembrane region" description="Helical" evidence="8">
    <location>
        <begin position="198"/>
        <end position="218"/>
    </location>
</feature>
<dbReference type="InterPro" id="IPR020846">
    <property type="entry name" value="MFS_dom"/>
</dbReference>
<keyword evidence="6 8" id="KW-0472">Membrane</keyword>
<reference evidence="10 11" key="1">
    <citation type="submission" date="2019-09" db="EMBL/GenBank/DDBJ databases">
        <title>The hologenome of the rock-dwelling lichen Lasallia pustulata.</title>
        <authorList>
            <person name="Greshake Tzovaras B."/>
            <person name="Segers F."/>
            <person name="Bicker A."/>
            <person name="Dal Grande F."/>
            <person name="Otte J."/>
            <person name="Hankeln T."/>
            <person name="Schmitt I."/>
            <person name="Ebersberger I."/>
        </authorList>
    </citation>
    <scope>NUCLEOTIDE SEQUENCE [LARGE SCALE GENOMIC DNA]</scope>
    <source>
        <strain evidence="10">A1-1</strain>
    </source>
</reference>
<protein>
    <submittedName>
        <fullName evidence="10">MFS general substrate transporter</fullName>
    </submittedName>
</protein>
<feature type="transmembrane region" description="Helical" evidence="8">
    <location>
        <begin position="165"/>
        <end position="186"/>
    </location>
</feature>
<dbReference type="InterPro" id="IPR011701">
    <property type="entry name" value="MFS"/>
</dbReference>
<dbReference type="PROSITE" id="PS50850">
    <property type="entry name" value="MFS"/>
    <property type="match status" value="1"/>
</dbReference>
<sequence length="459" mass="49712">MMYSHEPLQEGHALSIELHLSQQHKIAQGKDTYITSIEEGPRQSSNPGITGAAIDHQSPTTSVGRQERWNHPRINIARLFAAFYGFVIMGLNDAAYGALIPYLEIYYSLSYTVISLIFLSPLVGYAASAPLNNVIHMRLGRRGVAFLGPGTRAIAYIVICLHPRYPVMVVFFILAGFGNGLEDAAWNAWIGNMEKANEVLGILHGFYGLGATLSPLIATTMVTKAKLPWYTFYYIMIGVAVTELVAGTTAFWTSTGPAYREANPRTAEETGNRMKEALHNRVTWVCSVFFLVCVGIEVAISGWVVVFMMKVRHAAPFAAGMGETGYWLGLTVGRVILGFVTGRLGEMTTIVAYMAIATALQLIFWLVPNFYVSAVAVSFLGFFIGPLFPAAIVASTKRLPQHLHVASIGFAAASGAGGACVLPFAVGAIAQAKGVQVLMPIVLAMLVANVGVWMWLLKV</sequence>
<dbReference type="GO" id="GO:0012505">
    <property type="term" value="C:endomembrane system"/>
    <property type="evidence" value="ECO:0007669"/>
    <property type="project" value="UniProtKB-SubCell"/>
</dbReference>
<dbReference type="GO" id="GO:0022857">
    <property type="term" value="F:transmembrane transporter activity"/>
    <property type="evidence" value="ECO:0007669"/>
    <property type="project" value="InterPro"/>
</dbReference>
<evidence type="ECO:0000313" key="11">
    <source>
        <dbReference type="Proteomes" id="UP000324767"/>
    </source>
</evidence>
<feature type="transmembrane region" description="Helical" evidence="8">
    <location>
        <begin position="351"/>
        <end position="368"/>
    </location>
</feature>
<evidence type="ECO:0000256" key="7">
    <source>
        <dbReference type="SAM" id="MobiDB-lite"/>
    </source>
</evidence>
<evidence type="ECO:0000259" key="9">
    <source>
        <dbReference type="PROSITE" id="PS50850"/>
    </source>
</evidence>
<evidence type="ECO:0000313" key="10">
    <source>
        <dbReference type="EMBL" id="KAA6407686.1"/>
    </source>
</evidence>
<dbReference type="OrthoDB" id="413079at2759"/>
<keyword evidence="5 8" id="KW-1133">Transmembrane helix</keyword>
<comment type="caution">
    <text evidence="10">The sequence shown here is derived from an EMBL/GenBank/DDBJ whole genome shotgun (WGS) entry which is preliminary data.</text>
</comment>
<dbReference type="FunFam" id="1.20.1250.20:FF:000286">
    <property type="entry name" value="MFS efflux transporter"/>
    <property type="match status" value="1"/>
</dbReference>
<feature type="transmembrane region" description="Helical" evidence="8">
    <location>
        <begin position="230"/>
        <end position="252"/>
    </location>
</feature>
<dbReference type="Gene3D" id="1.20.1250.20">
    <property type="entry name" value="MFS general substrate transporter like domains"/>
    <property type="match status" value="2"/>
</dbReference>
<evidence type="ECO:0000256" key="4">
    <source>
        <dbReference type="ARBA" id="ARBA00022692"/>
    </source>
</evidence>
<dbReference type="Proteomes" id="UP000324767">
    <property type="component" value="Unassembled WGS sequence"/>
</dbReference>
<feature type="transmembrane region" description="Helical" evidence="8">
    <location>
        <begin position="105"/>
        <end position="127"/>
    </location>
</feature>
<accession>A0A5M8PFI5</accession>
<evidence type="ECO:0000256" key="6">
    <source>
        <dbReference type="ARBA" id="ARBA00023136"/>
    </source>
</evidence>
<dbReference type="PANTHER" id="PTHR23514">
    <property type="entry name" value="BYPASS OF STOP CODON PROTEIN 6"/>
    <property type="match status" value="1"/>
</dbReference>
<dbReference type="SUPFAM" id="SSF103473">
    <property type="entry name" value="MFS general substrate transporter"/>
    <property type="match status" value="1"/>
</dbReference>